<protein>
    <recommendedName>
        <fullName evidence="2">Lipoprotein</fullName>
    </recommendedName>
</protein>
<sequence length="251" mass="28072">MRPNLLFPLIPVLLVIAGCALPRPTSWKPEPFIWTGAQGELAYEVKSPRGTLTGRAFFVAQPSFFYLEVLNPFGLAEAQGLVAGQEARLLVFSQRTLFRLTWEEGQDLACCWGAIVLGHLPPSWLEGALVFASHDGYLLRRDLSSLYVKAFFDKEGNLLRLTVKGEKTYFDIRYTTAHGIRLTEIKIPPLKTLLRLKFLRIRERAPASLPALEVPPGFREKVFNLASCSARGWQAFQVCPGQGPFSLLPRG</sequence>
<name>A0A7V5U1Z7_9BACT</name>
<evidence type="ECO:0000313" key="1">
    <source>
        <dbReference type="EMBL" id="HHI96662.1"/>
    </source>
</evidence>
<dbReference type="Proteomes" id="UP000886101">
    <property type="component" value="Unassembled WGS sequence"/>
</dbReference>
<organism evidence="1">
    <name type="scientific">Thermodesulfatator atlanticus</name>
    <dbReference type="NCBI Taxonomy" id="501497"/>
    <lineage>
        <taxon>Bacteria</taxon>
        <taxon>Pseudomonadati</taxon>
        <taxon>Thermodesulfobacteriota</taxon>
        <taxon>Thermodesulfobacteria</taxon>
        <taxon>Thermodesulfobacteriales</taxon>
        <taxon>Thermodesulfatatoraceae</taxon>
        <taxon>Thermodesulfatator</taxon>
    </lineage>
</organism>
<proteinExistence type="predicted"/>
<reference evidence="1" key="1">
    <citation type="journal article" date="2020" name="mSystems">
        <title>Genome- and Community-Level Interaction Insights into Carbon Utilization and Element Cycling Functions of Hydrothermarchaeota in Hydrothermal Sediment.</title>
        <authorList>
            <person name="Zhou Z."/>
            <person name="Liu Y."/>
            <person name="Xu W."/>
            <person name="Pan J."/>
            <person name="Luo Z.H."/>
            <person name="Li M."/>
        </authorList>
    </citation>
    <scope>NUCLEOTIDE SEQUENCE [LARGE SCALE GENOMIC DNA]</scope>
    <source>
        <strain evidence="1">HyVt-533</strain>
    </source>
</reference>
<dbReference type="PROSITE" id="PS51257">
    <property type="entry name" value="PROKAR_LIPOPROTEIN"/>
    <property type="match status" value="1"/>
</dbReference>
<gene>
    <name evidence="1" type="ORF">ENJ96_02295</name>
</gene>
<accession>A0A7V5U1Z7</accession>
<evidence type="ECO:0008006" key="2">
    <source>
        <dbReference type="Google" id="ProtNLM"/>
    </source>
</evidence>
<dbReference type="EMBL" id="DROK01000065">
    <property type="protein sequence ID" value="HHI96662.1"/>
    <property type="molecule type" value="Genomic_DNA"/>
</dbReference>
<comment type="caution">
    <text evidence="1">The sequence shown here is derived from an EMBL/GenBank/DDBJ whole genome shotgun (WGS) entry which is preliminary data.</text>
</comment>
<dbReference type="AlphaFoldDB" id="A0A7V5U1Z7"/>